<keyword evidence="2" id="KW-1185">Reference proteome</keyword>
<accession>A0A931IFJ7</accession>
<evidence type="ECO:0000313" key="2">
    <source>
        <dbReference type="Proteomes" id="UP000655751"/>
    </source>
</evidence>
<protein>
    <submittedName>
        <fullName evidence="1">Uncharacterized protein</fullName>
    </submittedName>
</protein>
<dbReference type="AlphaFoldDB" id="A0A931IFJ7"/>
<comment type="caution">
    <text evidence="1">The sequence shown here is derived from an EMBL/GenBank/DDBJ whole genome shotgun (WGS) entry which is preliminary data.</text>
</comment>
<gene>
    <name evidence="1" type="ORF">IT779_21055</name>
</gene>
<reference evidence="1" key="1">
    <citation type="submission" date="2020-11" db="EMBL/GenBank/DDBJ databases">
        <title>Nocardia NEAU-351.nov., a novel actinomycete isolated from the cow dung.</title>
        <authorList>
            <person name="Zhang X."/>
        </authorList>
    </citation>
    <scope>NUCLEOTIDE SEQUENCE</scope>
    <source>
        <strain evidence="1">NEAU-351</strain>
    </source>
</reference>
<proteinExistence type="predicted"/>
<evidence type="ECO:0000313" key="1">
    <source>
        <dbReference type="EMBL" id="MBH0778773.1"/>
    </source>
</evidence>
<dbReference type="EMBL" id="JADMLG010000008">
    <property type="protein sequence ID" value="MBH0778773.1"/>
    <property type="molecule type" value="Genomic_DNA"/>
</dbReference>
<organism evidence="1 2">
    <name type="scientific">Nocardia bovistercoris</name>
    <dbReference type="NCBI Taxonomy" id="2785916"/>
    <lineage>
        <taxon>Bacteria</taxon>
        <taxon>Bacillati</taxon>
        <taxon>Actinomycetota</taxon>
        <taxon>Actinomycetes</taxon>
        <taxon>Mycobacteriales</taxon>
        <taxon>Nocardiaceae</taxon>
        <taxon>Nocardia</taxon>
    </lineage>
</organism>
<sequence>MRNNHSTLEKALTALETAANVDPTWRAVPHWDLNRSSSGYRVTVWVPAEYAGLPEVTSVDNDGFPGVTAWLQAERPDALAAINAMLDELADAAAAVTAKSVAA</sequence>
<name>A0A931IFJ7_9NOCA</name>
<dbReference type="Proteomes" id="UP000655751">
    <property type="component" value="Unassembled WGS sequence"/>
</dbReference>
<dbReference type="RefSeq" id="WP_196151070.1">
    <property type="nucleotide sequence ID" value="NZ_JADMLG010000008.1"/>
</dbReference>